<keyword evidence="4 6" id="KW-1133">Transmembrane helix</keyword>
<dbReference type="PANTHER" id="PTHR32322">
    <property type="entry name" value="INNER MEMBRANE TRANSPORTER"/>
    <property type="match status" value="1"/>
</dbReference>
<comment type="subcellular location">
    <subcellularLocation>
        <location evidence="1">Membrane</location>
        <topology evidence="1">Multi-pass membrane protein</topology>
    </subcellularLocation>
</comment>
<feature type="transmembrane region" description="Helical" evidence="6">
    <location>
        <begin position="21"/>
        <end position="40"/>
    </location>
</feature>
<dbReference type="InterPro" id="IPR050638">
    <property type="entry name" value="AA-Vitamin_Transporters"/>
</dbReference>
<reference evidence="8 9" key="1">
    <citation type="journal article" date="2014" name="BMC Genomics">
        <title>Comparison of environmental and isolate Sulfobacillus genomes reveals diverse carbon, sulfur, nitrogen, and hydrogen metabolisms.</title>
        <authorList>
            <person name="Justice N.B."/>
            <person name="Norman A."/>
            <person name="Brown C.T."/>
            <person name="Singh A."/>
            <person name="Thomas B.C."/>
            <person name="Banfield J.F."/>
        </authorList>
    </citation>
    <scope>NUCLEOTIDE SEQUENCE [LARGE SCALE GENOMIC DNA]</scope>
    <source>
        <strain evidence="8">AMDSBA4</strain>
    </source>
</reference>
<dbReference type="AlphaFoldDB" id="A0A2T2XH89"/>
<comment type="similarity">
    <text evidence="2">Belongs to the EamA transporter family.</text>
</comment>
<protein>
    <submittedName>
        <fullName evidence="8">EamA family transporter</fullName>
    </submittedName>
</protein>
<feature type="domain" description="EamA" evidence="7">
    <location>
        <begin position="160"/>
        <end position="291"/>
    </location>
</feature>
<dbReference type="InterPro" id="IPR037185">
    <property type="entry name" value="EmrE-like"/>
</dbReference>
<name>A0A2T2XH89_9FIRM</name>
<evidence type="ECO:0000256" key="1">
    <source>
        <dbReference type="ARBA" id="ARBA00004141"/>
    </source>
</evidence>
<dbReference type="Proteomes" id="UP000242972">
    <property type="component" value="Unassembled WGS sequence"/>
</dbReference>
<sequence>MAKPRIVETSLSMLEMKGLGIGGIGILMFSLTLPASHIAVSFFGSLLVGPGRALISAGFAAVLLAFKHEPWPRRHHLPRLAVIAGGAIFGFPLLTAWAMDRVPASHGAIELALLPLATAAVATLRHGERPSGSFWLISMAAAASVFLYVIIEGLGSIHWPDVALLAAVVVVAFAYAEGGKMAQELGGWQVIAWAILLSAPLLMVLDASVVLSHPALVIDASWKSWAALLYLGIGSQFFGFVAWYSGMAMGGVVRVSQMQYLQPFFTLIWSWILLGERLTWTTVLAAVIVVTWVVIGKNAPVRQRVTNQPVKPTIPTER</sequence>
<dbReference type="EMBL" id="PXYW01000016">
    <property type="protein sequence ID" value="PSR33826.1"/>
    <property type="molecule type" value="Genomic_DNA"/>
</dbReference>
<feature type="transmembrane region" description="Helical" evidence="6">
    <location>
        <begin position="225"/>
        <end position="244"/>
    </location>
</feature>
<evidence type="ECO:0000313" key="8">
    <source>
        <dbReference type="EMBL" id="PSR33826.1"/>
    </source>
</evidence>
<keyword evidence="3 6" id="KW-0812">Transmembrane</keyword>
<feature type="transmembrane region" description="Helical" evidence="6">
    <location>
        <begin position="104"/>
        <end position="122"/>
    </location>
</feature>
<evidence type="ECO:0000259" key="7">
    <source>
        <dbReference type="Pfam" id="PF00892"/>
    </source>
</evidence>
<gene>
    <name evidence="8" type="ORF">C7B46_08240</name>
</gene>
<dbReference type="InterPro" id="IPR000620">
    <property type="entry name" value="EamA_dom"/>
</dbReference>
<accession>A0A2T2XH89</accession>
<feature type="transmembrane region" description="Helical" evidence="6">
    <location>
        <begin position="157"/>
        <end position="176"/>
    </location>
</feature>
<feature type="domain" description="EamA" evidence="7">
    <location>
        <begin position="24"/>
        <end position="149"/>
    </location>
</feature>
<comment type="caution">
    <text evidence="8">The sequence shown here is derived from an EMBL/GenBank/DDBJ whole genome shotgun (WGS) entry which is preliminary data.</text>
</comment>
<dbReference type="PANTHER" id="PTHR32322:SF2">
    <property type="entry name" value="EAMA DOMAIN-CONTAINING PROTEIN"/>
    <property type="match status" value="1"/>
</dbReference>
<evidence type="ECO:0000256" key="2">
    <source>
        <dbReference type="ARBA" id="ARBA00007362"/>
    </source>
</evidence>
<feature type="transmembrane region" description="Helical" evidence="6">
    <location>
        <begin position="134"/>
        <end position="151"/>
    </location>
</feature>
<evidence type="ECO:0000256" key="5">
    <source>
        <dbReference type="ARBA" id="ARBA00023136"/>
    </source>
</evidence>
<feature type="transmembrane region" description="Helical" evidence="6">
    <location>
        <begin position="251"/>
        <end position="272"/>
    </location>
</feature>
<dbReference type="GO" id="GO:0016020">
    <property type="term" value="C:membrane"/>
    <property type="evidence" value="ECO:0007669"/>
    <property type="project" value="UniProtKB-SubCell"/>
</dbReference>
<dbReference type="SUPFAM" id="SSF103481">
    <property type="entry name" value="Multidrug resistance efflux transporter EmrE"/>
    <property type="match status" value="2"/>
</dbReference>
<evidence type="ECO:0000313" key="9">
    <source>
        <dbReference type="Proteomes" id="UP000242972"/>
    </source>
</evidence>
<evidence type="ECO:0000256" key="6">
    <source>
        <dbReference type="SAM" id="Phobius"/>
    </source>
</evidence>
<proteinExistence type="inferred from homology"/>
<dbReference type="Pfam" id="PF00892">
    <property type="entry name" value="EamA"/>
    <property type="match status" value="2"/>
</dbReference>
<keyword evidence="5 6" id="KW-0472">Membrane</keyword>
<evidence type="ECO:0000256" key="3">
    <source>
        <dbReference type="ARBA" id="ARBA00022692"/>
    </source>
</evidence>
<feature type="transmembrane region" description="Helical" evidence="6">
    <location>
        <begin position="188"/>
        <end position="205"/>
    </location>
</feature>
<organism evidence="8 9">
    <name type="scientific">Sulfobacillus benefaciens</name>
    <dbReference type="NCBI Taxonomy" id="453960"/>
    <lineage>
        <taxon>Bacteria</taxon>
        <taxon>Bacillati</taxon>
        <taxon>Bacillota</taxon>
        <taxon>Clostridia</taxon>
        <taxon>Eubacteriales</taxon>
        <taxon>Clostridiales Family XVII. Incertae Sedis</taxon>
        <taxon>Sulfobacillus</taxon>
    </lineage>
</organism>
<feature type="transmembrane region" description="Helical" evidence="6">
    <location>
        <begin position="46"/>
        <end position="66"/>
    </location>
</feature>
<evidence type="ECO:0000256" key="4">
    <source>
        <dbReference type="ARBA" id="ARBA00022989"/>
    </source>
</evidence>
<feature type="transmembrane region" description="Helical" evidence="6">
    <location>
        <begin position="78"/>
        <end position="98"/>
    </location>
</feature>
<feature type="transmembrane region" description="Helical" evidence="6">
    <location>
        <begin position="278"/>
        <end position="295"/>
    </location>
</feature>